<feature type="region of interest" description="Disordered" evidence="5">
    <location>
        <begin position="65"/>
        <end position="93"/>
    </location>
</feature>
<keyword evidence="2" id="KW-0946">Virion</keyword>
<evidence type="ECO:0000256" key="5">
    <source>
        <dbReference type="SAM" id="MobiDB-lite"/>
    </source>
</evidence>
<dbReference type="GeneID" id="36841089"/>
<organism evidence="6">
    <name type="scientific">Sea otter poxvirus</name>
    <dbReference type="NCBI Taxonomy" id="1416741"/>
    <lineage>
        <taxon>Viruses</taxon>
        <taxon>Varidnaviria</taxon>
        <taxon>Bamfordvirae</taxon>
        <taxon>Nucleocytoviricota</taxon>
        <taxon>Pokkesviricetes</taxon>
        <taxon>Chitovirales</taxon>
        <taxon>Poxviridae</taxon>
        <taxon>Chordopoxvirinae</taxon>
        <taxon>Mustelpoxvirus</taxon>
        <taxon>Mustelpoxvirus seaotterpox</taxon>
        <taxon>Sea otterpox virus</taxon>
    </lineage>
</organism>
<dbReference type="EMBL" id="MH427217">
    <property type="protein sequence ID" value="AWU47137.1"/>
    <property type="molecule type" value="Genomic_DNA"/>
</dbReference>
<dbReference type="GO" id="GO:0044423">
    <property type="term" value="C:virion component"/>
    <property type="evidence" value="ECO:0007669"/>
    <property type="project" value="UniProtKB-KW"/>
</dbReference>
<dbReference type="OrthoDB" id="798at10239"/>
<evidence type="ECO:0000256" key="3">
    <source>
        <dbReference type="ARBA" id="ARBA00025179"/>
    </source>
</evidence>
<dbReference type="InterPro" id="IPR004972">
    <property type="entry name" value="P4B"/>
</dbReference>
<evidence type="ECO:0000256" key="4">
    <source>
        <dbReference type="ARBA" id="ARBA00032365"/>
    </source>
</evidence>
<dbReference type="Proteomes" id="UP000249273">
    <property type="component" value="Segment"/>
</dbReference>
<proteinExistence type="predicted"/>
<sequence length="661" mass="74551">MDCSNSDCLDIDVFLNSKINLEQPYNNQYLSLVNDRHIHVADSALSCSVCNMLSYIASDTHIAGGAPRPKIKPRKQNIERKKDDACRPSQPTNNDMATIPIDEIASTHEWMLRLRKDGDKIASYIRHNKCNINNFTIHDMLSIMDRLNIARRDRTELFELMGHVKSSLTNANLSVKTGHPLLLIYSRANSKITQQIREMEQVYEPSNYQSLITTSRFQSSHFVDMSSSNDLLFCFKSHNSTGYINPILVALFGSKIAALENTFINGDTFSLLHQLFEYRRVQPENYMLLVNRLTEDSPIIISGINDVISTEVQRANLHAMIRKTIMNLRMGIFHCTDDESLDQHLMKIIHTGCSTVMSDEEQTLASILAIVGFKPVLVSVTKGTGCDLMLQSTPYVVIDTMRMITTSTAPIDINTKNVFSLAYDGGSGRVMFAPPNISYRPTGCSIETFPTLCAQQQMIDRLPQPPIIVNGAMIFLIERRTTRSTMGEYYTGYRSMISDTPINVSQELIMNGIPYRLKSAVCYRTGDNAFETCSAIGGDSFLTGHYAIVFTEHGPWMYDPLSILSKQSREARMMRAIKHLYRQEVGNDDESNLYEWMRGDGASLVSAKQAQLMNNTAVFEDDLLGIEEAMTMISRQCCVLVYAQDYGPYISSRSIGDAFWF</sequence>
<comment type="function">
    <text evidence="3">Major component of the virion core that undergoes proteolytic processing during the immature virion (IV) to mature virion (MV) transition. Essential for the formation of a structurally normal core.</text>
</comment>
<protein>
    <recommendedName>
        <fullName evidence="4">Virion core protein 4b</fullName>
    </recommendedName>
</protein>
<reference evidence="6" key="1">
    <citation type="submission" date="2018-05" db="EMBL/GenBank/DDBJ databases">
        <title>Complete Genome Sequence of a Novel Sea Otter Poxvirus.</title>
        <authorList>
            <person name="Jacob J.M."/>
            <person name="Subramaniam K."/>
            <person name="Tu S.-L."/>
            <person name="Nielsen O."/>
            <person name="Tuomi P.A."/>
            <person name="Upton C."/>
            <person name="Waltzek T.B."/>
        </authorList>
    </citation>
    <scope>NUCLEOTIDE SEQUENCE [LARGE SCALE GENOMIC DNA]</scope>
    <source>
        <strain evidence="6">ELK</strain>
    </source>
</reference>
<dbReference type="KEGG" id="vg:36841089"/>
<feature type="compositionally biased region" description="Basic and acidic residues" evidence="5">
    <location>
        <begin position="76"/>
        <end position="86"/>
    </location>
</feature>
<evidence type="ECO:0000313" key="7">
    <source>
        <dbReference type="Proteomes" id="UP000249273"/>
    </source>
</evidence>
<evidence type="ECO:0000256" key="2">
    <source>
        <dbReference type="ARBA" id="ARBA00022844"/>
    </source>
</evidence>
<dbReference type="RefSeq" id="YP_009480630.1">
    <property type="nucleotide sequence ID" value="NC_037656.1"/>
</dbReference>
<comment type="subcellular location">
    <subcellularLocation>
        <location evidence="1">Virion</location>
    </subcellularLocation>
</comment>
<name>A0A2U9QHT6_9POXV</name>
<accession>A0A2U9QHT6</accession>
<dbReference type="Pfam" id="PF03292">
    <property type="entry name" value="Pox_P4B"/>
    <property type="match status" value="1"/>
</dbReference>
<evidence type="ECO:0000313" key="6">
    <source>
        <dbReference type="EMBL" id="AWU47137.1"/>
    </source>
</evidence>
<evidence type="ECO:0000256" key="1">
    <source>
        <dbReference type="ARBA" id="ARBA00004328"/>
    </source>
</evidence>
<keyword evidence="7" id="KW-1185">Reference proteome</keyword>
<gene>
    <name evidence="6" type="primary">SOPV-ELK-092</name>
</gene>